<dbReference type="SMART" id="SM00530">
    <property type="entry name" value="HTH_XRE"/>
    <property type="match status" value="1"/>
</dbReference>
<evidence type="ECO:0000259" key="4">
    <source>
        <dbReference type="PROSITE" id="PS50943"/>
    </source>
</evidence>
<evidence type="ECO:0000256" key="1">
    <source>
        <dbReference type="ARBA" id="ARBA00023015"/>
    </source>
</evidence>
<dbReference type="InterPro" id="IPR032758">
    <property type="entry name" value="MqsA/HigA-2"/>
</dbReference>
<dbReference type="PROSITE" id="PS50943">
    <property type="entry name" value="HTH_CROC1"/>
    <property type="match status" value="1"/>
</dbReference>
<evidence type="ECO:0000256" key="3">
    <source>
        <dbReference type="ARBA" id="ARBA00023163"/>
    </source>
</evidence>
<keyword evidence="2" id="KW-0238">DNA-binding</keyword>
<dbReference type="NCBIfam" id="TIGR03830">
    <property type="entry name" value="CxxCG_CxxCG_HTH"/>
    <property type="match status" value="1"/>
</dbReference>
<keyword evidence="1" id="KW-0805">Transcription regulation</keyword>
<evidence type="ECO:0000313" key="6">
    <source>
        <dbReference type="Proteomes" id="UP000005090"/>
    </source>
</evidence>
<dbReference type="AlphaFoldDB" id="H8GLP0"/>
<keyword evidence="3" id="KW-0804">Transcription</keyword>
<sequence length="139" mass="15189">MSEPRYCLQCDDGTVLVYETKDISGLIDGASYEVPAVAGWHCPVCGEVEFDAATDSAERHSAALAAARKSAITRRSAELRAIRKRLGLNQAEAGRLFGGGVSAFSEYECGKTQPHKSTLLLLRLLNKHPELLNEVRRET</sequence>
<dbReference type="NCBIfam" id="TIGR03831">
    <property type="entry name" value="YgiT_finger"/>
    <property type="match status" value="1"/>
</dbReference>
<dbReference type="Pfam" id="PF15731">
    <property type="entry name" value="MqsA_antitoxin"/>
    <property type="match status" value="1"/>
</dbReference>
<dbReference type="InterPro" id="IPR010982">
    <property type="entry name" value="Lambda_DNA-bd_dom_sf"/>
</dbReference>
<dbReference type="Gene3D" id="3.10.20.860">
    <property type="match status" value="1"/>
</dbReference>
<dbReference type="EMBL" id="CM001475">
    <property type="protein sequence ID" value="EIC30567.1"/>
    <property type="molecule type" value="Genomic_DNA"/>
</dbReference>
<dbReference type="PANTHER" id="PTHR36511">
    <property type="entry name" value="MERR FAMILY BACTERIAL REGULATORY PROTEIN"/>
    <property type="match status" value="1"/>
</dbReference>
<dbReference type="InterPro" id="IPR022453">
    <property type="entry name" value="Znf_MqsA-type"/>
</dbReference>
<accession>H8GLP0</accession>
<feature type="domain" description="HTH cro/C1-type" evidence="4">
    <location>
        <begin position="79"/>
        <end position="132"/>
    </location>
</feature>
<name>H8GLP0_METAL</name>
<evidence type="ECO:0000313" key="5">
    <source>
        <dbReference type="EMBL" id="EIC30567.1"/>
    </source>
</evidence>
<dbReference type="InterPro" id="IPR022452">
    <property type="entry name" value="MqsA"/>
</dbReference>
<dbReference type="eggNOG" id="COG2944">
    <property type="taxonomic scope" value="Bacteria"/>
</dbReference>
<dbReference type="STRING" id="686340.Metal_2881"/>
<reference evidence="5 6" key="1">
    <citation type="journal article" date="2013" name="Genome Announc.">
        <title>Genome Sequence of the Obligate Gammaproteobacterial Methanotroph Methylomicrobium album Strain BG8.</title>
        <authorList>
            <person name="Kits K.D."/>
            <person name="Kalyuzhnaya M.G."/>
            <person name="Klotz M.G."/>
            <person name="Jetten M.S."/>
            <person name="Op den Camp H.J."/>
            <person name="Vuilleumier S."/>
            <person name="Bringel F."/>
            <person name="Dispirito A.A."/>
            <person name="Murrell J.C."/>
            <person name="Bruce D."/>
            <person name="Cheng J.F."/>
            <person name="Copeland A."/>
            <person name="Goodwin L."/>
            <person name="Hauser L."/>
            <person name="Lajus A."/>
            <person name="Land M.L."/>
            <person name="Lapidus A."/>
            <person name="Lucas S."/>
            <person name="Medigue C."/>
            <person name="Pitluck S."/>
            <person name="Woyke T."/>
            <person name="Zeytun A."/>
            <person name="Stein L.Y."/>
        </authorList>
    </citation>
    <scope>NUCLEOTIDE SEQUENCE [LARGE SCALE GENOMIC DNA]</scope>
    <source>
        <strain evidence="5 6">BG8</strain>
    </source>
</reference>
<keyword evidence="6" id="KW-1185">Reference proteome</keyword>
<dbReference type="Gene3D" id="1.10.260.40">
    <property type="entry name" value="lambda repressor-like DNA-binding domains"/>
    <property type="match status" value="1"/>
</dbReference>
<dbReference type="GO" id="GO:0003677">
    <property type="term" value="F:DNA binding"/>
    <property type="evidence" value="ECO:0007669"/>
    <property type="project" value="UniProtKB-KW"/>
</dbReference>
<dbReference type="HOGENOM" id="CLU_115776_1_1_6"/>
<dbReference type="RefSeq" id="WP_005373237.1">
    <property type="nucleotide sequence ID" value="NZ_CM001475.1"/>
</dbReference>
<dbReference type="InterPro" id="IPR052359">
    <property type="entry name" value="HTH-type_reg/antitoxin"/>
</dbReference>
<dbReference type="CDD" id="cd00093">
    <property type="entry name" value="HTH_XRE"/>
    <property type="match status" value="1"/>
</dbReference>
<dbReference type="SUPFAM" id="SSF47413">
    <property type="entry name" value="lambda repressor-like DNA-binding domains"/>
    <property type="match status" value="1"/>
</dbReference>
<evidence type="ECO:0000256" key="2">
    <source>
        <dbReference type="ARBA" id="ARBA00023125"/>
    </source>
</evidence>
<protein>
    <submittedName>
        <fullName evidence="5">Putative zinc finger/helix-turn-helix protein, YgiT family</fullName>
    </submittedName>
</protein>
<organism evidence="5 6">
    <name type="scientific">Methylomicrobium album BG8</name>
    <dbReference type="NCBI Taxonomy" id="686340"/>
    <lineage>
        <taxon>Bacteria</taxon>
        <taxon>Pseudomonadati</taxon>
        <taxon>Pseudomonadota</taxon>
        <taxon>Gammaproteobacteria</taxon>
        <taxon>Methylococcales</taxon>
        <taxon>Methylococcaceae</taxon>
        <taxon>Methylomicrobium</taxon>
    </lineage>
</organism>
<dbReference type="InterPro" id="IPR001387">
    <property type="entry name" value="Cro/C1-type_HTH"/>
</dbReference>
<dbReference type="Proteomes" id="UP000005090">
    <property type="component" value="Chromosome"/>
</dbReference>
<dbReference type="PANTHER" id="PTHR36511:SF4">
    <property type="entry name" value="ANTITOXIN MQSA"/>
    <property type="match status" value="1"/>
</dbReference>
<gene>
    <name evidence="5" type="ORF">Metal_2881</name>
</gene>
<proteinExistence type="predicted"/>